<accession>A0AB34G158</accession>
<sequence>MSDGELLAGLDEVPWGTLKHAYGQADDVPQLLRDIAGGDNEQVAAGVYDLFGNIWHQGTVYEATSPAVPFITRLAVAGVATASLVQLLGLIAESRDNIHDRTAESTRSAVASQAGMLCSLLDSPEVDIRIAVTTTVTESGPAEIVGPLLRRRWDIEQASSVRASILRALFVLDPAQGATLAGEVLTSGTATERLLAAWIQVTTGSPWSDDLDSAATAWFKIGDDLDDISLHGRDTGHPFTHLLFALCKRGDLDVATGLSVTCLGQAPTPGVQEKALSAIEELTQHYRISMAKLGPAIVPLVGNGPSMSSALNFVRTLNISGTADDTVSTSLGDQLYHLANVRGPDLYADQALDCLFLLGDSRAPSLLATDLAHRPSTLFANAQASGEYSSEYGRKPIGFDLELLHAIRRLLRTSAVAPPGFNTLRHSLPEGTISHNLLTNILTLLAAWGSRAAPAVLEIISNLPRAAYGAKVLAAIGDPGSSAIESVRALADSNNGDLWARLTAATALHDLTGEVDPLLEAIRDSLQPDQSNGSNTTRLSPMSTAISACLTINDPPPWLVPALRAVLSSNERNQVLQAEVHRALCRFTGDVSGLAELLQYCSRFGSPIGGYSVLEAAYNAGVSATPLIPHLAKFLNEGVYCAHAAKAIMSAGLGELDLDTVADKLVQAVGNDLGPNHGRALDLLREIRRRDRAAITPAMLARLRDLTERPTRIIREGRSDEALCRMICKFLDEMKQDDK</sequence>
<evidence type="ECO:0000313" key="1">
    <source>
        <dbReference type="EMBL" id="KAJ6445147.1"/>
    </source>
</evidence>
<proteinExistence type="predicted"/>
<evidence type="ECO:0000313" key="2">
    <source>
        <dbReference type="Proteomes" id="UP001163105"/>
    </source>
</evidence>
<dbReference type="SUPFAM" id="SSF48371">
    <property type="entry name" value="ARM repeat"/>
    <property type="match status" value="1"/>
</dbReference>
<dbReference type="InterPro" id="IPR016024">
    <property type="entry name" value="ARM-type_fold"/>
</dbReference>
<name>A0AB34G158_9HYPO</name>
<dbReference type="EMBL" id="JAQHRD010000002">
    <property type="protein sequence ID" value="KAJ6445147.1"/>
    <property type="molecule type" value="Genomic_DNA"/>
</dbReference>
<gene>
    <name evidence="1" type="ORF">O9K51_03551</name>
</gene>
<comment type="caution">
    <text evidence="1">The sequence shown here is derived from an EMBL/GenBank/DDBJ whole genome shotgun (WGS) entry which is preliminary data.</text>
</comment>
<dbReference type="AlphaFoldDB" id="A0AB34G158"/>
<reference evidence="1" key="1">
    <citation type="submission" date="2023-01" db="EMBL/GenBank/DDBJ databases">
        <title>The growth and conidiation of Purpureocillium lavendulum are regulated by nitrogen source and histone H3K14 acetylation.</title>
        <authorList>
            <person name="Tang P."/>
            <person name="Han J."/>
            <person name="Zhang C."/>
            <person name="Tang P."/>
            <person name="Qi F."/>
            <person name="Zhang K."/>
            <person name="Liang L."/>
        </authorList>
    </citation>
    <scope>NUCLEOTIDE SEQUENCE</scope>
    <source>
        <strain evidence="1">YMF1.00683</strain>
    </source>
</reference>
<keyword evidence="2" id="KW-1185">Reference proteome</keyword>
<protein>
    <submittedName>
        <fullName evidence="1">1-aminocyclopropane-1-carboxylate synthase-like protein 1</fullName>
    </submittedName>
</protein>
<organism evidence="1 2">
    <name type="scientific">Purpureocillium lavendulum</name>
    <dbReference type="NCBI Taxonomy" id="1247861"/>
    <lineage>
        <taxon>Eukaryota</taxon>
        <taxon>Fungi</taxon>
        <taxon>Dikarya</taxon>
        <taxon>Ascomycota</taxon>
        <taxon>Pezizomycotina</taxon>
        <taxon>Sordariomycetes</taxon>
        <taxon>Hypocreomycetidae</taxon>
        <taxon>Hypocreales</taxon>
        <taxon>Ophiocordycipitaceae</taxon>
        <taxon>Purpureocillium</taxon>
    </lineage>
</organism>
<dbReference type="Proteomes" id="UP001163105">
    <property type="component" value="Unassembled WGS sequence"/>
</dbReference>